<feature type="region of interest" description="Disordered" evidence="1">
    <location>
        <begin position="129"/>
        <end position="148"/>
    </location>
</feature>
<gene>
    <name evidence="3" type="ORF">C2845_PM14G05090</name>
</gene>
<evidence type="ECO:0000256" key="1">
    <source>
        <dbReference type="SAM" id="MobiDB-lite"/>
    </source>
</evidence>
<organism evidence="3 4">
    <name type="scientific">Panicum miliaceum</name>
    <name type="common">Proso millet</name>
    <name type="synonym">Broomcorn millet</name>
    <dbReference type="NCBI Taxonomy" id="4540"/>
    <lineage>
        <taxon>Eukaryota</taxon>
        <taxon>Viridiplantae</taxon>
        <taxon>Streptophyta</taxon>
        <taxon>Embryophyta</taxon>
        <taxon>Tracheophyta</taxon>
        <taxon>Spermatophyta</taxon>
        <taxon>Magnoliopsida</taxon>
        <taxon>Liliopsida</taxon>
        <taxon>Poales</taxon>
        <taxon>Poaceae</taxon>
        <taxon>PACMAD clade</taxon>
        <taxon>Panicoideae</taxon>
        <taxon>Panicodae</taxon>
        <taxon>Paniceae</taxon>
        <taxon>Panicinae</taxon>
        <taxon>Panicum</taxon>
        <taxon>Panicum sect. Panicum</taxon>
    </lineage>
</organism>
<name>A0A3L6PSL5_PANMI</name>
<keyword evidence="2" id="KW-1133">Transmembrane helix</keyword>
<reference evidence="4" key="1">
    <citation type="journal article" date="2019" name="Nat. Commun.">
        <title>The genome of broomcorn millet.</title>
        <authorList>
            <person name="Zou C."/>
            <person name="Miki D."/>
            <person name="Li D."/>
            <person name="Tang Q."/>
            <person name="Xiao L."/>
            <person name="Rajput S."/>
            <person name="Deng P."/>
            <person name="Jia W."/>
            <person name="Huang R."/>
            <person name="Zhang M."/>
            <person name="Sun Y."/>
            <person name="Hu J."/>
            <person name="Fu X."/>
            <person name="Schnable P.S."/>
            <person name="Li F."/>
            <person name="Zhang H."/>
            <person name="Feng B."/>
            <person name="Zhu X."/>
            <person name="Liu R."/>
            <person name="Schnable J.C."/>
            <person name="Zhu J.-K."/>
            <person name="Zhang H."/>
        </authorList>
    </citation>
    <scope>NUCLEOTIDE SEQUENCE [LARGE SCALE GENOMIC DNA]</scope>
</reference>
<keyword evidence="2" id="KW-0472">Membrane</keyword>
<evidence type="ECO:0000256" key="2">
    <source>
        <dbReference type="SAM" id="Phobius"/>
    </source>
</evidence>
<keyword evidence="2" id="KW-0812">Transmembrane</keyword>
<dbReference type="STRING" id="4540.A0A3L6PSL5"/>
<protein>
    <submittedName>
        <fullName evidence="3">Uncharacterized protein</fullName>
    </submittedName>
</protein>
<dbReference type="EMBL" id="PQIB02000016">
    <property type="protein sequence ID" value="RLM61266.1"/>
    <property type="molecule type" value="Genomic_DNA"/>
</dbReference>
<accession>A0A3L6PSL5</accession>
<comment type="caution">
    <text evidence="3">The sequence shown here is derived from an EMBL/GenBank/DDBJ whole genome shotgun (WGS) entry which is preliminary data.</text>
</comment>
<feature type="transmembrane region" description="Helical" evidence="2">
    <location>
        <begin position="12"/>
        <end position="35"/>
    </location>
</feature>
<sequence>MPDYWLLWHNTLILFLVLTLAPLPFVLVERLAPAFAARYKLQPRARLSRAAVGRYFRDTIAVFTLVIGPYQLLSYPVVKAEKHDELLTRIIKCALWVYLLCLKFTTTVRIIKRKEVWWQEIQKEFQGEMEQQASFPGKQGFSQRQRHF</sequence>
<proteinExistence type="predicted"/>
<keyword evidence="4" id="KW-1185">Reference proteome</keyword>
<evidence type="ECO:0000313" key="4">
    <source>
        <dbReference type="Proteomes" id="UP000275267"/>
    </source>
</evidence>
<dbReference type="Proteomes" id="UP000275267">
    <property type="component" value="Unassembled WGS sequence"/>
</dbReference>
<dbReference type="AlphaFoldDB" id="A0A3L6PSL5"/>
<evidence type="ECO:0000313" key="3">
    <source>
        <dbReference type="EMBL" id="RLM61266.1"/>
    </source>
</evidence>